<dbReference type="InterPro" id="IPR017871">
    <property type="entry name" value="ABC_transporter-like_CS"/>
</dbReference>
<dbReference type="InterPro" id="IPR003593">
    <property type="entry name" value="AAA+_ATPase"/>
</dbReference>
<dbReference type="Proteomes" id="UP000229966">
    <property type="component" value="Unassembled WGS sequence"/>
</dbReference>
<dbReference type="GO" id="GO:0009380">
    <property type="term" value="C:excinuclease repair complex"/>
    <property type="evidence" value="ECO:0007669"/>
    <property type="project" value="InterPro"/>
</dbReference>
<keyword evidence="7" id="KW-0228">DNA excision</keyword>
<dbReference type="GO" id="GO:0005524">
    <property type="term" value="F:ATP binding"/>
    <property type="evidence" value="ECO:0007669"/>
    <property type="project" value="UniProtKB-KW"/>
</dbReference>
<keyword evidence="8" id="KW-0863">Zinc-finger</keyword>
<evidence type="ECO:0000256" key="9">
    <source>
        <dbReference type="ARBA" id="ARBA00022833"/>
    </source>
</evidence>
<dbReference type="AlphaFoldDB" id="A0A2M7CIV4"/>
<dbReference type="GO" id="GO:0006289">
    <property type="term" value="P:nucleotide-excision repair"/>
    <property type="evidence" value="ECO:0007669"/>
    <property type="project" value="InterPro"/>
</dbReference>
<evidence type="ECO:0000256" key="16">
    <source>
        <dbReference type="ARBA" id="ARBA00042156"/>
    </source>
</evidence>
<dbReference type="GO" id="GO:0016887">
    <property type="term" value="F:ATP hydrolysis activity"/>
    <property type="evidence" value="ECO:0007669"/>
    <property type="project" value="InterPro"/>
</dbReference>
<sequence length="818" mass="91562">MENYIEIRGSKVNNLKNISCKIPRNKLTVITGLSGSGKSSLAFDTIFAEGQRRYVESLSSFARQFLGVLEKPHVDEIKGLSPALSIDQKTAVRSPRSTVGTMSEIYDHLRLMFSHIATIKCMHCHTKMKMIEYNSEGGTKNWQCPKCKYMMSGSSISSFSFNSPEGACPECQGLGVKLEIDPRLVVPNTKLTINEGAIRPWQRMVTGYVWQKQELEKLSKKMKFSFDAPIYKLASKNAREILYGSLEYGYEGVIPNLERKHKETNSEYIRKEIERYMVKKICPGCKGARLKNSSLMFEINGISIADYSRMSIDKLKQNIGNLLKSKTVLTYEEKEITRQLLLEMSERVSFMQDVGLNYLTLDRSSDTLAGGEAQRIRLATQLGSSLIGVVYILDEPTIGLHPKDQGKMIECLLKLRNLGNTVIVVEHEKLVMEIADYIIDIGPLAGDKGGEIVAEGTMDMIKKSKSLTADFLTGKQKIFLPAREISQDQKYIAIQGAQEFNLKDISVNIPVGRLTAVTGVSGSGKSTLIDNILVRSLKQKFYNAKSVPGKYKSIIGTESINKIINITQAPIGRNVRSNPATYTGLLSLLRDLFSKQELAVKRRYTPAYFSFNLKIGRCEYCRGDGMLKFEMHFLPDVYVMCKSCRGKRYNPKTLDIKYKNQDISEVLKMTVDQATNFFFDQPQILQKLKVLQKVGLGYLHLDQNAPDLSGGEAQRIKLATELSRASTGQTLYILDEPTTGLHFADIKKLLVVLSGLVDKGNTVVVIEHNIDVIKNADWVIDLGPEGGDKGGELIFEGTITDLKKCKKSYTGKFLQTTK</sequence>
<comment type="subcellular location">
    <subcellularLocation>
        <location evidence="1">Cytoplasm</location>
    </subcellularLocation>
</comment>
<feature type="domain" description="ABC transporter" evidence="17">
    <location>
        <begin position="480"/>
        <end position="815"/>
    </location>
</feature>
<dbReference type="PROSITE" id="PS50893">
    <property type="entry name" value="ABC_TRANSPORTER_2"/>
    <property type="match status" value="1"/>
</dbReference>
<dbReference type="InterPro" id="IPR027417">
    <property type="entry name" value="P-loop_NTPase"/>
</dbReference>
<comment type="similarity">
    <text evidence="14">Belongs to the ABC transporter superfamily. UvrA family.</text>
</comment>
<evidence type="ECO:0000256" key="7">
    <source>
        <dbReference type="ARBA" id="ARBA00022769"/>
    </source>
</evidence>
<keyword evidence="3" id="KW-0479">Metal-binding</keyword>
<evidence type="ECO:0000256" key="11">
    <source>
        <dbReference type="ARBA" id="ARBA00022881"/>
    </source>
</evidence>
<evidence type="ECO:0000259" key="17">
    <source>
        <dbReference type="PROSITE" id="PS50893"/>
    </source>
</evidence>
<keyword evidence="11" id="KW-0267">Excision nuclease</keyword>
<evidence type="ECO:0000313" key="19">
    <source>
        <dbReference type="Proteomes" id="UP000229966"/>
    </source>
</evidence>
<evidence type="ECO:0000256" key="13">
    <source>
        <dbReference type="ARBA" id="ARBA00023204"/>
    </source>
</evidence>
<evidence type="ECO:0000256" key="5">
    <source>
        <dbReference type="ARBA" id="ARBA00022741"/>
    </source>
</evidence>
<name>A0A2M7CIV4_9BACT</name>
<dbReference type="GO" id="GO:0003677">
    <property type="term" value="F:DNA binding"/>
    <property type="evidence" value="ECO:0007669"/>
    <property type="project" value="UniProtKB-KW"/>
</dbReference>
<evidence type="ECO:0000256" key="1">
    <source>
        <dbReference type="ARBA" id="ARBA00004496"/>
    </source>
</evidence>
<dbReference type="EMBL" id="PEUM01000022">
    <property type="protein sequence ID" value="PIV25577.1"/>
    <property type="molecule type" value="Genomic_DNA"/>
</dbReference>
<keyword evidence="9" id="KW-0862">Zinc</keyword>
<protein>
    <recommendedName>
        <fullName evidence="15">UvrABC system protein A</fullName>
    </recommendedName>
    <alternativeName>
        <fullName evidence="16">Excinuclease ABC subunit A</fullName>
    </alternativeName>
</protein>
<dbReference type="GO" id="GO:0004518">
    <property type="term" value="F:nuclease activity"/>
    <property type="evidence" value="ECO:0007669"/>
    <property type="project" value="UniProtKB-KW"/>
</dbReference>
<evidence type="ECO:0000256" key="2">
    <source>
        <dbReference type="ARBA" id="ARBA00022490"/>
    </source>
</evidence>
<evidence type="ECO:0000256" key="15">
    <source>
        <dbReference type="ARBA" id="ARBA00039316"/>
    </source>
</evidence>
<dbReference type="GO" id="GO:0005737">
    <property type="term" value="C:cytoplasm"/>
    <property type="evidence" value="ECO:0007669"/>
    <property type="project" value="UniProtKB-SubCell"/>
</dbReference>
<keyword evidence="5" id="KW-0547">Nucleotide-binding</keyword>
<evidence type="ECO:0000256" key="3">
    <source>
        <dbReference type="ARBA" id="ARBA00022723"/>
    </source>
</evidence>
<evidence type="ECO:0000256" key="10">
    <source>
        <dbReference type="ARBA" id="ARBA00022840"/>
    </source>
</evidence>
<dbReference type="SUPFAM" id="SSF52540">
    <property type="entry name" value="P-loop containing nucleoside triphosphate hydrolases"/>
    <property type="match status" value="2"/>
</dbReference>
<dbReference type="GO" id="GO:0008270">
    <property type="term" value="F:zinc ion binding"/>
    <property type="evidence" value="ECO:0007669"/>
    <property type="project" value="UniProtKB-KW"/>
</dbReference>
<dbReference type="SMART" id="SM00382">
    <property type="entry name" value="AAA"/>
    <property type="match status" value="2"/>
</dbReference>
<keyword evidence="6" id="KW-0227">DNA damage</keyword>
<dbReference type="InterPro" id="IPR041552">
    <property type="entry name" value="UvrA_DNA-bd"/>
</dbReference>
<dbReference type="PROSITE" id="PS00211">
    <property type="entry name" value="ABC_TRANSPORTER_1"/>
    <property type="match status" value="2"/>
</dbReference>
<keyword evidence="4" id="KW-0677">Repeat</keyword>
<gene>
    <name evidence="18" type="primary">uvrA</name>
    <name evidence="18" type="ORF">COS38_00865</name>
</gene>
<keyword evidence="13" id="KW-0234">DNA repair</keyword>
<dbReference type="Pfam" id="PF17755">
    <property type="entry name" value="UvrA_DNA-bind"/>
    <property type="match status" value="1"/>
</dbReference>
<dbReference type="PANTHER" id="PTHR43152">
    <property type="entry name" value="UVRABC SYSTEM PROTEIN A"/>
    <property type="match status" value="1"/>
</dbReference>
<dbReference type="Gene3D" id="1.10.8.280">
    <property type="entry name" value="ABC transporter ATPase domain-like"/>
    <property type="match status" value="1"/>
</dbReference>
<keyword evidence="10" id="KW-0067">ATP-binding</keyword>
<evidence type="ECO:0000256" key="12">
    <source>
        <dbReference type="ARBA" id="ARBA00023125"/>
    </source>
</evidence>
<evidence type="ECO:0000256" key="8">
    <source>
        <dbReference type="ARBA" id="ARBA00022771"/>
    </source>
</evidence>
<dbReference type="PANTHER" id="PTHR43152:SF3">
    <property type="entry name" value="UVRABC SYSTEM PROTEIN A"/>
    <property type="match status" value="1"/>
</dbReference>
<dbReference type="Gene3D" id="1.20.1580.10">
    <property type="entry name" value="ABC transporter ATPase like domain"/>
    <property type="match status" value="2"/>
</dbReference>
<dbReference type="InterPro" id="IPR004602">
    <property type="entry name" value="UvrA"/>
</dbReference>
<reference evidence="19" key="1">
    <citation type="submission" date="2017-09" db="EMBL/GenBank/DDBJ databases">
        <title>Depth-based differentiation of microbial function through sediment-hosted aquifers and enrichment of novel symbionts in the deep terrestrial subsurface.</title>
        <authorList>
            <person name="Probst A.J."/>
            <person name="Ladd B."/>
            <person name="Jarett J.K."/>
            <person name="Geller-Mcgrath D.E."/>
            <person name="Sieber C.M.K."/>
            <person name="Emerson J.B."/>
            <person name="Anantharaman K."/>
            <person name="Thomas B.C."/>
            <person name="Malmstrom R."/>
            <person name="Stieglmeier M."/>
            <person name="Klingl A."/>
            <person name="Woyke T."/>
            <person name="Ryan C.M."/>
            <person name="Banfield J.F."/>
        </authorList>
    </citation>
    <scope>NUCLEOTIDE SEQUENCE [LARGE SCALE GENOMIC DNA]</scope>
</reference>
<evidence type="ECO:0000256" key="4">
    <source>
        <dbReference type="ARBA" id="ARBA00022737"/>
    </source>
</evidence>
<organism evidence="18 19">
    <name type="scientific">Candidatus Berkelbacteria bacterium CG03_land_8_20_14_0_80_40_36</name>
    <dbReference type="NCBI Taxonomy" id="1974509"/>
    <lineage>
        <taxon>Bacteria</taxon>
        <taxon>Candidatus Berkelbacteria</taxon>
    </lineage>
</organism>
<comment type="caution">
    <text evidence="18">The sequence shown here is derived from an EMBL/GenBank/DDBJ whole genome shotgun (WGS) entry which is preliminary data.</text>
</comment>
<keyword evidence="2" id="KW-0963">Cytoplasm</keyword>
<dbReference type="InterPro" id="IPR003439">
    <property type="entry name" value="ABC_transporter-like_ATP-bd"/>
</dbReference>
<proteinExistence type="inferred from homology"/>
<keyword evidence="12" id="KW-0238">DNA-binding</keyword>
<dbReference type="CDD" id="cd03271">
    <property type="entry name" value="ABC_UvrA_II"/>
    <property type="match status" value="1"/>
</dbReference>
<evidence type="ECO:0000256" key="6">
    <source>
        <dbReference type="ARBA" id="ARBA00022763"/>
    </source>
</evidence>
<dbReference type="NCBIfam" id="TIGR00630">
    <property type="entry name" value="uvra"/>
    <property type="match status" value="1"/>
</dbReference>
<evidence type="ECO:0000313" key="18">
    <source>
        <dbReference type="EMBL" id="PIV25577.1"/>
    </source>
</evidence>
<evidence type="ECO:0000256" key="14">
    <source>
        <dbReference type="ARBA" id="ARBA00038000"/>
    </source>
</evidence>
<dbReference type="Gene3D" id="3.40.50.300">
    <property type="entry name" value="P-loop containing nucleotide triphosphate hydrolases"/>
    <property type="match status" value="2"/>
</dbReference>
<accession>A0A2M7CIV4</accession>